<evidence type="ECO:0000313" key="1">
    <source>
        <dbReference type="EMBL" id="KAG5393095.1"/>
    </source>
</evidence>
<protein>
    <submittedName>
        <fullName evidence="1">Uncharacterized protein</fullName>
    </submittedName>
</protein>
<keyword evidence="2" id="KW-1185">Reference proteome</keyword>
<evidence type="ECO:0000313" key="2">
    <source>
        <dbReference type="Proteomes" id="UP000823674"/>
    </source>
</evidence>
<accession>A0ABQ7M434</accession>
<dbReference type="Proteomes" id="UP000823674">
    <property type="component" value="Chromosome A06"/>
</dbReference>
<reference evidence="1 2" key="1">
    <citation type="submission" date="2021-03" db="EMBL/GenBank/DDBJ databases">
        <authorList>
            <person name="King G.J."/>
            <person name="Bancroft I."/>
            <person name="Baten A."/>
            <person name="Bloomfield J."/>
            <person name="Borpatragohain P."/>
            <person name="He Z."/>
            <person name="Irish N."/>
            <person name="Irwin J."/>
            <person name="Liu K."/>
            <person name="Mauleon R.P."/>
            <person name="Moore J."/>
            <person name="Morris R."/>
            <person name="Ostergaard L."/>
            <person name="Wang B."/>
            <person name="Wells R."/>
        </authorList>
    </citation>
    <scope>NUCLEOTIDE SEQUENCE [LARGE SCALE GENOMIC DNA]</scope>
    <source>
        <strain evidence="1">R-o-18</strain>
        <tissue evidence="1">Leaf</tissue>
    </source>
</reference>
<organism evidence="1 2">
    <name type="scientific">Brassica rapa subsp. trilocularis</name>
    <dbReference type="NCBI Taxonomy" id="1813537"/>
    <lineage>
        <taxon>Eukaryota</taxon>
        <taxon>Viridiplantae</taxon>
        <taxon>Streptophyta</taxon>
        <taxon>Embryophyta</taxon>
        <taxon>Tracheophyta</taxon>
        <taxon>Spermatophyta</taxon>
        <taxon>Magnoliopsida</taxon>
        <taxon>eudicotyledons</taxon>
        <taxon>Gunneridae</taxon>
        <taxon>Pentapetalae</taxon>
        <taxon>rosids</taxon>
        <taxon>malvids</taxon>
        <taxon>Brassicales</taxon>
        <taxon>Brassicaceae</taxon>
        <taxon>Brassiceae</taxon>
        <taxon>Brassica</taxon>
    </lineage>
</organism>
<proteinExistence type="predicted"/>
<gene>
    <name evidence="1" type="primary">A06g503730.1_BraROA</name>
    <name evidence="1" type="ORF">IGI04_023058</name>
</gene>
<dbReference type="EMBL" id="JADBGQ010000006">
    <property type="protein sequence ID" value="KAG5393095.1"/>
    <property type="molecule type" value="Genomic_DNA"/>
</dbReference>
<comment type="caution">
    <text evidence="1">The sequence shown here is derived from an EMBL/GenBank/DDBJ whole genome shotgun (WGS) entry which is preliminary data.</text>
</comment>
<name>A0ABQ7M434_BRACM</name>
<sequence>MLLITICKASSTPYCRDDRQRRKLAIYKKKEKKERDLSRRFLSTSTDETSYISIDGTSDPTIDCPFIVSIDFSSHRPMRPFANNTKETKVDQPLDYVTFSENVYMGLDSLNKSGSEHDLVAKAIMALFMEACPILSLFRVFTDSWTIWRKVVILVSFGTFLSAELHICVRCLAINGDLSTVRLSPYFNTSYRFELDF</sequence>